<evidence type="ECO:0000256" key="1">
    <source>
        <dbReference type="ARBA" id="ARBA00022670"/>
    </source>
</evidence>
<dbReference type="GO" id="GO:0034982">
    <property type="term" value="P:mitochondrial protein processing"/>
    <property type="evidence" value="ECO:0007669"/>
    <property type="project" value="TreeGrafter"/>
</dbReference>
<keyword evidence="3 6" id="KW-0378">Hydrolase</keyword>
<evidence type="ECO:0000313" key="9">
    <source>
        <dbReference type="Proteomes" id="UP000095728"/>
    </source>
</evidence>
<dbReference type="GO" id="GO:0004222">
    <property type="term" value="F:metalloendopeptidase activity"/>
    <property type="evidence" value="ECO:0007669"/>
    <property type="project" value="InterPro"/>
</dbReference>
<dbReference type="GO" id="GO:0046872">
    <property type="term" value="F:metal ion binding"/>
    <property type="evidence" value="ECO:0007669"/>
    <property type="project" value="UniProtKB-KW"/>
</dbReference>
<dbReference type="InParanoid" id="A0A1E5R5I1"/>
<protein>
    <submittedName>
        <fullName evidence="8">Mitochondrial metalloendopeptidase OMA1</fullName>
    </submittedName>
</protein>
<gene>
    <name evidence="8" type="ORF">AWRI3579_g3588</name>
</gene>
<dbReference type="OrthoDB" id="7464992at2759"/>
<dbReference type="PANTHER" id="PTHR22726:SF1">
    <property type="entry name" value="METALLOENDOPEPTIDASE OMA1, MITOCHONDRIAL"/>
    <property type="match status" value="1"/>
</dbReference>
<dbReference type="Pfam" id="PF01435">
    <property type="entry name" value="Peptidase_M48"/>
    <property type="match status" value="1"/>
</dbReference>
<comment type="similarity">
    <text evidence="6">Belongs to the peptidase M48 family.</text>
</comment>
<keyword evidence="2" id="KW-0479">Metal-binding</keyword>
<dbReference type="EMBL" id="LPNM01000010">
    <property type="protein sequence ID" value="OEJ82128.1"/>
    <property type="molecule type" value="Genomic_DNA"/>
</dbReference>
<evidence type="ECO:0000256" key="4">
    <source>
        <dbReference type="ARBA" id="ARBA00022833"/>
    </source>
</evidence>
<keyword evidence="9" id="KW-1185">Reference proteome</keyword>
<dbReference type="GO" id="GO:0006515">
    <property type="term" value="P:protein quality control for misfolded or incompletely synthesized proteins"/>
    <property type="evidence" value="ECO:0007669"/>
    <property type="project" value="TreeGrafter"/>
</dbReference>
<dbReference type="InterPro" id="IPR001915">
    <property type="entry name" value="Peptidase_M48"/>
</dbReference>
<organism evidence="8 9">
    <name type="scientific">Hanseniaspora osmophila</name>
    <dbReference type="NCBI Taxonomy" id="56408"/>
    <lineage>
        <taxon>Eukaryota</taxon>
        <taxon>Fungi</taxon>
        <taxon>Dikarya</taxon>
        <taxon>Ascomycota</taxon>
        <taxon>Saccharomycotina</taxon>
        <taxon>Saccharomycetes</taxon>
        <taxon>Saccharomycodales</taxon>
        <taxon>Saccharomycodaceae</taxon>
        <taxon>Hanseniaspora</taxon>
    </lineage>
</organism>
<dbReference type="Gene3D" id="3.30.2010.10">
    <property type="entry name" value="Metalloproteases ('zincins'), catalytic domain"/>
    <property type="match status" value="1"/>
</dbReference>
<keyword evidence="4 6" id="KW-0862">Zinc</keyword>
<dbReference type="STRING" id="56408.A0A1E5R5I1"/>
<sequence length="325" mass="36976">MFKVFQRAYHRRVVYKSWNGATTGSGSANVINMLSTPRGKRNLALFVGGSTVFYLTNLHEAPVSKRTRFLWIPRSWELKIGDYSYNSMMSQVQNKILPTSHPEHKRVARIFHRLVEAAQNDAQDPEVREQLKDLNWQIHVINDPHQPPNAFVMPGGKVFVFTSILPICANDDGLATVLAHEFSHQLARHSAENLSKSPFYSILGLTLYGLTGMSVFNRLLMDACLRMPASRQMETEADYIGLMIMSRACYNPNESIKLWQRMANYEKSVSGYAGNVEFLSTHPSSANRIENMRQWMPQADAIYEQSDCGMFKSFNTIPKPFGLPF</sequence>
<evidence type="ECO:0000313" key="8">
    <source>
        <dbReference type="EMBL" id="OEJ82128.1"/>
    </source>
</evidence>
<evidence type="ECO:0000256" key="5">
    <source>
        <dbReference type="ARBA" id="ARBA00023049"/>
    </source>
</evidence>
<feature type="domain" description="Peptidase M48" evidence="7">
    <location>
        <begin position="130"/>
        <end position="295"/>
    </location>
</feature>
<dbReference type="GO" id="GO:0005743">
    <property type="term" value="C:mitochondrial inner membrane"/>
    <property type="evidence" value="ECO:0007669"/>
    <property type="project" value="TreeGrafter"/>
</dbReference>
<keyword evidence="5 6" id="KW-0482">Metalloprotease</keyword>
<dbReference type="PANTHER" id="PTHR22726">
    <property type="entry name" value="METALLOENDOPEPTIDASE OMA1"/>
    <property type="match status" value="1"/>
</dbReference>
<dbReference type="Proteomes" id="UP000095728">
    <property type="component" value="Unassembled WGS sequence"/>
</dbReference>
<name>A0A1E5R5I1_9ASCO</name>
<comment type="cofactor">
    <cofactor evidence="6">
        <name>Zn(2+)</name>
        <dbReference type="ChEBI" id="CHEBI:29105"/>
    </cofactor>
    <text evidence="6">Binds 1 zinc ion per subunit.</text>
</comment>
<evidence type="ECO:0000256" key="3">
    <source>
        <dbReference type="ARBA" id="ARBA00022801"/>
    </source>
</evidence>
<keyword evidence="1 6" id="KW-0645">Protease</keyword>
<dbReference type="AlphaFoldDB" id="A0A1E5R5I1"/>
<evidence type="ECO:0000256" key="2">
    <source>
        <dbReference type="ARBA" id="ARBA00022723"/>
    </source>
</evidence>
<reference evidence="9" key="1">
    <citation type="journal article" date="2016" name="Genome Announc.">
        <title>Genome sequences of three species of Hanseniaspora isolated from spontaneous wine fermentations.</title>
        <authorList>
            <person name="Sternes P.R."/>
            <person name="Lee D."/>
            <person name="Kutyna D.R."/>
            <person name="Borneman A.R."/>
        </authorList>
    </citation>
    <scope>NUCLEOTIDE SEQUENCE [LARGE SCALE GENOMIC DNA]</scope>
    <source>
        <strain evidence="9">AWRI3579</strain>
    </source>
</reference>
<evidence type="ECO:0000256" key="6">
    <source>
        <dbReference type="RuleBase" id="RU003983"/>
    </source>
</evidence>
<dbReference type="FunCoup" id="A0A1E5R5I1">
    <property type="interactions" value="226"/>
</dbReference>
<proteinExistence type="inferred from homology"/>
<dbReference type="InterPro" id="IPR051156">
    <property type="entry name" value="Mito/Outer_Membr_Metalloprot"/>
</dbReference>
<evidence type="ECO:0000259" key="7">
    <source>
        <dbReference type="Pfam" id="PF01435"/>
    </source>
</evidence>
<dbReference type="CDD" id="cd07331">
    <property type="entry name" value="M48C_Oma1_like"/>
    <property type="match status" value="1"/>
</dbReference>
<comment type="caution">
    <text evidence="8">The sequence shown here is derived from an EMBL/GenBank/DDBJ whole genome shotgun (WGS) entry which is preliminary data.</text>
</comment>
<accession>A0A1E5R5I1</accession>